<dbReference type="RefSeq" id="XP_030835257.1">
    <property type="nucleotide sequence ID" value="XM_030979397.1"/>
</dbReference>
<feature type="region of interest" description="Disordered" evidence="1">
    <location>
        <begin position="38"/>
        <end position="93"/>
    </location>
</feature>
<dbReference type="Proteomes" id="UP000007110">
    <property type="component" value="Unassembled WGS sequence"/>
</dbReference>
<name>A0A7M7SVV9_STRPU</name>
<organism evidence="2 3">
    <name type="scientific">Strongylocentrotus purpuratus</name>
    <name type="common">Purple sea urchin</name>
    <dbReference type="NCBI Taxonomy" id="7668"/>
    <lineage>
        <taxon>Eukaryota</taxon>
        <taxon>Metazoa</taxon>
        <taxon>Echinodermata</taxon>
        <taxon>Eleutherozoa</taxon>
        <taxon>Echinozoa</taxon>
        <taxon>Echinoidea</taxon>
        <taxon>Euechinoidea</taxon>
        <taxon>Echinacea</taxon>
        <taxon>Camarodonta</taxon>
        <taxon>Echinidea</taxon>
        <taxon>Strongylocentrotidae</taxon>
        <taxon>Strongylocentrotus</taxon>
    </lineage>
</organism>
<sequence>MDTIDKVMEASEEGTDLDAAFQQYQRLTSTTADCSGVATAAGPLAKKPKKGNGEGGRGRKRGRRQREGSSDSSTHGPNRASRGGDRAPVGRGSRRVPLALHIVTHGDIAAQINEFMTTKLKEIISGMERAEVEALLLREVDRDPDMMFDLINNL</sequence>
<accession>A0A7M7SVV9</accession>
<evidence type="ECO:0000313" key="3">
    <source>
        <dbReference type="Proteomes" id="UP000007110"/>
    </source>
</evidence>
<dbReference type="GeneID" id="578409"/>
<dbReference type="InParanoid" id="A0A7M7SVV9"/>
<reference evidence="3" key="1">
    <citation type="submission" date="2015-02" db="EMBL/GenBank/DDBJ databases">
        <title>Genome sequencing for Strongylocentrotus purpuratus.</title>
        <authorList>
            <person name="Murali S."/>
            <person name="Liu Y."/>
            <person name="Vee V."/>
            <person name="English A."/>
            <person name="Wang M."/>
            <person name="Skinner E."/>
            <person name="Han Y."/>
            <person name="Muzny D.M."/>
            <person name="Worley K.C."/>
            <person name="Gibbs R.A."/>
        </authorList>
    </citation>
    <scope>NUCLEOTIDE SEQUENCE</scope>
</reference>
<evidence type="ECO:0000256" key="1">
    <source>
        <dbReference type="SAM" id="MobiDB-lite"/>
    </source>
</evidence>
<dbReference type="EnsemblMetazoa" id="XM_030979397">
    <property type="protein sequence ID" value="XP_030835257"/>
    <property type="gene ID" value="LOC578409"/>
</dbReference>
<evidence type="ECO:0000313" key="2">
    <source>
        <dbReference type="EnsemblMetazoa" id="XP_030835257"/>
    </source>
</evidence>
<keyword evidence="3" id="KW-1185">Reference proteome</keyword>
<reference evidence="2" key="2">
    <citation type="submission" date="2021-01" db="UniProtKB">
        <authorList>
            <consortium name="EnsemblMetazoa"/>
        </authorList>
    </citation>
    <scope>IDENTIFICATION</scope>
</reference>
<dbReference type="KEGG" id="spu:578409"/>
<protein>
    <submittedName>
        <fullName evidence="2">Uncharacterized protein</fullName>
    </submittedName>
</protein>
<proteinExistence type="predicted"/>
<dbReference type="AlphaFoldDB" id="A0A7M7SVV9"/>